<dbReference type="GO" id="GO:0047429">
    <property type="term" value="F:nucleoside triphosphate diphosphatase activity"/>
    <property type="evidence" value="ECO:0007669"/>
    <property type="project" value="InterPro"/>
</dbReference>
<dbReference type="Pfam" id="PF02545">
    <property type="entry name" value="Maf"/>
    <property type="match status" value="1"/>
</dbReference>
<dbReference type="InterPro" id="IPR029001">
    <property type="entry name" value="ITPase-like_fam"/>
</dbReference>
<dbReference type="SUPFAM" id="SSF52972">
    <property type="entry name" value="ITPase-like"/>
    <property type="match status" value="1"/>
</dbReference>
<evidence type="ECO:0000313" key="2">
    <source>
        <dbReference type="EMBL" id="CAA3011782.1"/>
    </source>
</evidence>
<dbReference type="PANTHER" id="PTHR43213">
    <property type="entry name" value="BIFUNCTIONAL DTTP/UTP PYROPHOSPHATASE/METHYLTRANSFERASE PROTEIN-RELATED"/>
    <property type="match status" value="1"/>
</dbReference>
<keyword evidence="3" id="KW-1185">Reference proteome</keyword>
<dbReference type="FunFam" id="3.90.950.10:FF:000008">
    <property type="entry name" value="Maf-like protein, expressed"/>
    <property type="match status" value="1"/>
</dbReference>
<dbReference type="PIRSF" id="PIRSF006305">
    <property type="entry name" value="Maf"/>
    <property type="match status" value="1"/>
</dbReference>
<organism evidence="2 3">
    <name type="scientific">Olea europaea subsp. europaea</name>
    <dbReference type="NCBI Taxonomy" id="158383"/>
    <lineage>
        <taxon>Eukaryota</taxon>
        <taxon>Viridiplantae</taxon>
        <taxon>Streptophyta</taxon>
        <taxon>Embryophyta</taxon>
        <taxon>Tracheophyta</taxon>
        <taxon>Spermatophyta</taxon>
        <taxon>Magnoliopsida</taxon>
        <taxon>eudicotyledons</taxon>
        <taxon>Gunneridae</taxon>
        <taxon>Pentapetalae</taxon>
        <taxon>asterids</taxon>
        <taxon>lamiids</taxon>
        <taxon>Lamiales</taxon>
        <taxon>Oleaceae</taxon>
        <taxon>Oleeae</taxon>
        <taxon>Olea</taxon>
    </lineage>
</organism>
<protein>
    <submittedName>
        <fullName evidence="2">Maf DDB_G0281937 isoform X1</fullName>
    </submittedName>
</protein>
<dbReference type="Proteomes" id="UP000594638">
    <property type="component" value="Unassembled WGS sequence"/>
</dbReference>
<name>A0A8S0U5Q6_OLEEU</name>
<gene>
    <name evidence="2" type="ORF">OLEA9_A098619</name>
</gene>
<proteinExistence type="inferred from homology"/>
<accession>A0A8S0U5Q6</accession>
<dbReference type="InterPro" id="IPR003697">
    <property type="entry name" value="Maf-like"/>
</dbReference>
<dbReference type="OrthoDB" id="10267058at2759"/>
<dbReference type="Gramene" id="OE9A098619T2">
    <property type="protein sequence ID" value="OE9A098619C2"/>
    <property type="gene ID" value="OE9A098619"/>
</dbReference>
<dbReference type="Gene3D" id="3.90.950.10">
    <property type="match status" value="1"/>
</dbReference>
<reference evidence="2 3" key="1">
    <citation type="submission" date="2019-12" db="EMBL/GenBank/DDBJ databases">
        <authorList>
            <person name="Alioto T."/>
            <person name="Alioto T."/>
            <person name="Gomez Garrido J."/>
        </authorList>
    </citation>
    <scope>NUCLEOTIDE SEQUENCE [LARGE SCALE GENOMIC DNA]</scope>
</reference>
<comment type="caution">
    <text evidence="2">The sequence shown here is derived from an EMBL/GenBank/DDBJ whole genome shotgun (WGS) entry which is preliminary data.</text>
</comment>
<sequence length="204" mass="22236">MPPRNQSFEIILGSASMARRQILSEMGYDFTIMSADIDEKSIRKETPEDLVMALAEAKAEAIMSRLAITDNLKELERPTLLLTADTVVVYKGIIREKPSSREEAHQFIKDYSGGSARVVGSVVVTNLVTGSRGGGWESAEVYFHAIPDDIIDSLLEEGIILNVAGGLMLEHPLTLPLVDTVIGTCDCVMGLSKTLTEKLIQEAL</sequence>
<dbReference type="AlphaFoldDB" id="A0A8S0U5Q6"/>
<dbReference type="EMBL" id="CACTIH010007379">
    <property type="protein sequence ID" value="CAA3011782.1"/>
    <property type="molecule type" value="Genomic_DNA"/>
</dbReference>
<keyword evidence="1" id="KW-0378">Hydrolase</keyword>
<dbReference type="HAMAP" id="MF_00528">
    <property type="entry name" value="Maf"/>
    <property type="match status" value="1"/>
</dbReference>
<evidence type="ECO:0000256" key="1">
    <source>
        <dbReference type="ARBA" id="ARBA00022801"/>
    </source>
</evidence>
<dbReference type="CDD" id="cd00555">
    <property type="entry name" value="Maf"/>
    <property type="match status" value="1"/>
</dbReference>
<dbReference type="PANTHER" id="PTHR43213:SF4">
    <property type="entry name" value="7-METHYL-GTP PYROPHOSPHATASE"/>
    <property type="match status" value="1"/>
</dbReference>
<evidence type="ECO:0000313" key="3">
    <source>
        <dbReference type="Proteomes" id="UP000594638"/>
    </source>
</evidence>